<dbReference type="RefSeq" id="WP_209892415.1">
    <property type="nucleotide sequence ID" value="NZ_BAAAJV010000025.1"/>
</dbReference>
<sequence>MPEDGSRQGRVTLKDVAERSGVSLATASKVMNGRADVRDSTREEVAAAARTLGYQPKRRDTDHRRSVMIHFDTLTSPYALQVLEGAEQSARRADVDLLVMSVDERGPGYQGPTRAMMADLSARGVEGLIAVTSPVGPQHARWSRDLKLPLIAIDPVTIGPDTKGIVAISATNWEGGNSAVQHLLDLGHRRIGIIGGPEESVPARQRVQGYHSALAQAGIPVDPALIEHGSFSYEDGQRSAETLLSLSEPPTAIFAVADTLGVGVLRAARRHRVSIPEDLSVVSFDDTMIASWTHPQLTAVRQPLFSMGQVAVERLLALSSDPGLFAHPFKLETQLIERESTARAVEGARATKG</sequence>
<evidence type="ECO:0000256" key="3">
    <source>
        <dbReference type="ARBA" id="ARBA00023163"/>
    </source>
</evidence>
<keyword evidence="3" id="KW-0804">Transcription</keyword>
<evidence type="ECO:0000256" key="2">
    <source>
        <dbReference type="ARBA" id="ARBA00023125"/>
    </source>
</evidence>
<proteinExistence type="predicted"/>
<dbReference type="PANTHER" id="PTHR30146:SF153">
    <property type="entry name" value="LACTOSE OPERON REPRESSOR"/>
    <property type="match status" value="1"/>
</dbReference>
<keyword evidence="2" id="KW-0238">DNA-binding</keyword>
<dbReference type="SMART" id="SM00354">
    <property type="entry name" value="HTH_LACI"/>
    <property type="match status" value="1"/>
</dbReference>
<keyword evidence="6" id="KW-1185">Reference proteome</keyword>
<dbReference type="CDD" id="cd01392">
    <property type="entry name" value="HTH_LacI"/>
    <property type="match status" value="1"/>
</dbReference>
<dbReference type="PROSITE" id="PS50932">
    <property type="entry name" value="HTH_LACI_2"/>
    <property type="match status" value="1"/>
</dbReference>
<dbReference type="EMBL" id="JAGIOC010000001">
    <property type="protein sequence ID" value="MBP2409803.1"/>
    <property type="molecule type" value="Genomic_DNA"/>
</dbReference>
<protein>
    <submittedName>
        <fullName evidence="5">LacI family transcriptional regulator</fullName>
    </submittedName>
</protein>
<keyword evidence="1" id="KW-0805">Transcription regulation</keyword>
<evidence type="ECO:0000259" key="4">
    <source>
        <dbReference type="PROSITE" id="PS50932"/>
    </source>
</evidence>
<reference evidence="5 6" key="1">
    <citation type="submission" date="2021-03" db="EMBL/GenBank/DDBJ databases">
        <title>Sequencing the genomes of 1000 actinobacteria strains.</title>
        <authorList>
            <person name="Klenk H.-P."/>
        </authorList>
    </citation>
    <scope>NUCLEOTIDE SEQUENCE [LARGE SCALE GENOMIC DNA]</scope>
    <source>
        <strain evidence="5 6">DSM 14564</strain>
    </source>
</reference>
<comment type="caution">
    <text evidence="5">The sequence shown here is derived from an EMBL/GenBank/DDBJ whole genome shotgun (WGS) entry which is preliminary data.</text>
</comment>
<evidence type="ECO:0000256" key="1">
    <source>
        <dbReference type="ARBA" id="ARBA00023015"/>
    </source>
</evidence>
<evidence type="ECO:0000313" key="5">
    <source>
        <dbReference type="EMBL" id="MBP2409803.1"/>
    </source>
</evidence>
<feature type="domain" description="HTH lacI-type" evidence="4">
    <location>
        <begin position="11"/>
        <end position="65"/>
    </location>
</feature>
<dbReference type="Gene3D" id="3.40.50.2300">
    <property type="match status" value="2"/>
</dbReference>
<dbReference type="InterPro" id="IPR000843">
    <property type="entry name" value="HTH_LacI"/>
</dbReference>
<dbReference type="InterPro" id="IPR010982">
    <property type="entry name" value="Lambda_DNA-bd_dom_sf"/>
</dbReference>
<dbReference type="InterPro" id="IPR028082">
    <property type="entry name" value="Peripla_BP_I"/>
</dbReference>
<accession>A0ABS4YLX7</accession>
<evidence type="ECO:0000313" key="6">
    <source>
        <dbReference type="Proteomes" id="UP000698222"/>
    </source>
</evidence>
<dbReference type="PROSITE" id="PS00356">
    <property type="entry name" value="HTH_LACI_1"/>
    <property type="match status" value="1"/>
</dbReference>
<dbReference type="SUPFAM" id="SSF53822">
    <property type="entry name" value="Periplasmic binding protein-like I"/>
    <property type="match status" value="1"/>
</dbReference>
<dbReference type="SUPFAM" id="SSF47413">
    <property type="entry name" value="lambda repressor-like DNA-binding domains"/>
    <property type="match status" value="1"/>
</dbReference>
<dbReference type="Pfam" id="PF13377">
    <property type="entry name" value="Peripla_BP_3"/>
    <property type="match status" value="1"/>
</dbReference>
<dbReference type="Gene3D" id="1.10.260.40">
    <property type="entry name" value="lambda repressor-like DNA-binding domains"/>
    <property type="match status" value="1"/>
</dbReference>
<name>A0ABS4YLX7_9MICO</name>
<dbReference type="InterPro" id="IPR046335">
    <property type="entry name" value="LacI/GalR-like_sensor"/>
</dbReference>
<gene>
    <name evidence="5" type="ORF">JOF44_002706</name>
</gene>
<dbReference type="Pfam" id="PF00356">
    <property type="entry name" value="LacI"/>
    <property type="match status" value="1"/>
</dbReference>
<dbReference type="PANTHER" id="PTHR30146">
    <property type="entry name" value="LACI-RELATED TRANSCRIPTIONAL REPRESSOR"/>
    <property type="match status" value="1"/>
</dbReference>
<dbReference type="Proteomes" id="UP000698222">
    <property type="component" value="Unassembled WGS sequence"/>
</dbReference>
<organism evidence="5 6">
    <name type="scientific">Brachybacterium fresconis</name>
    <dbReference type="NCBI Taxonomy" id="173363"/>
    <lineage>
        <taxon>Bacteria</taxon>
        <taxon>Bacillati</taxon>
        <taxon>Actinomycetota</taxon>
        <taxon>Actinomycetes</taxon>
        <taxon>Micrococcales</taxon>
        <taxon>Dermabacteraceae</taxon>
        <taxon>Brachybacterium</taxon>
    </lineage>
</organism>